<proteinExistence type="predicted"/>
<dbReference type="Gene3D" id="1.10.357.10">
    <property type="entry name" value="Tetracycline Repressor, domain 2"/>
    <property type="match status" value="1"/>
</dbReference>
<keyword evidence="2 4" id="KW-0238">DNA-binding</keyword>
<evidence type="ECO:0000313" key="6">
    <source>
        <dbReference type="EMBL" id="GGT64145.1"/>
    </source>
</evidence>
<protein>
    <recommendedName>
        <fullName evidence="5">HTH tetR-type domain-containing protein</fullName>
    </recommendedName>
</protein>
<dbReference type="InterPro" id="IPR023772">
    <property type="entry name" value="DNA-bd_HTH_TetR-type_CS"/>
</dbReference>
<name>A0A918HHE1_9ACTN</name>
<dbReference type="SUPFAM" id="SSF46689">
    <property type="entry name" value="Homeodomain-like"/>
    <property type="match status" value="1"/>
</dbReference>
<organism evidence="6 7">
    <name type="scientific">Streptomyces purpureus</name>
    <dbReference type="NCBI Taxonomy" id="1951"/>
    <lineage>
        <taxon>Bacteria</taxon>
        <taxon>Bacillati</taxon>
        <taxon>Actinomycetota</taxon>
        <taxon>Actinomycetes</taxon>
        <taxon>Kitasatosporales</taxon>
        <taxon>Streptomycetaceae</taxon>
        <taxon>Streptomyces</taxon>
    </lineage>
</organism>
<dbReference type="InterPro" id="IPR050109">
    <property type="entry name" value="HTH-type_TetR-like_transc_reg"/>
</dbReference>
<dbReference type="GO" id="GO:0000976">
    <property type="term" value="F:transcription cis-regulatory region binding"/>
    <property type="evidence" value="ECO:0007669"/>
    <property type="project" value="TreeGrafter"/>
</dbReference>
<dbReference type="PROSITE" id="PS01081">
    <property type="entry name" value="HTH_TETR_1"/>
    <property type="match status" value="1"/>
</dbReference>
<dbReference type="EMBL" id="BMQQ01000047">
    <property type="protein sequence ID" value="GGT64145.1"/>
    <property type="molecule type" value="Genomic_DNA"/>
</dbReference>
<dbReference type="GO" id="GO:0003700">
    <property type="term" value="F:DNA-binding transcription factor activity"/>
    <property type="evidence" value="ECO:0007669"/>
    <property type="project" value="TreeGrafter"/>
</dbReference>
<accession>A0A918HHE1</accession>
<sequence length="214" mass="21896">MLCLLGVVVRQERAERTRRVLVAAAAGEFDRAGFEGTSLARVRAAAGISMGALTFHFPTKDALAQAVQGEGMALACGVVEKVRAQGGGAVQGVVALTLELAGLLESEALVRAAARLARERGGVGGVWCGVWAPVIEELLQGAGEEEFGAVGDRVTLAALAAHLVTGAEALVRCRLGGPGAGEGGHVHGEHSAREQLAEIWALVMRGLNVPPAAP</sequence>
<dbReference type="Pfam" id="PF00440">
    <property type="entry name" value="TetR_N"/>
    <property type="match status" value="1"/>
</dbReference>
<dbReference type="PRINTS" id="PR00455">
    <property type="entry name" value="HTHTETR"/>
</dbReference>
<evidence type="ECO:0000256" key="2">
    <source>
        <dbReference type="ARBA" id="ARBA00023125"/>
    </source>
</evidence>
<dbReference type="InterPro" id="IPR009057">
    <property type="entry name" value="Homeodomain-like_sf"/>
</dbReference>
<reference evidence="6" key="2">
    <citation type="submission" date="2020-09" db="EMBL/GenBank/DDBJ databases">
        <authorList>
            <person name="Sun Q."/>
            <person name="Ohkuma M."/>
        </authorList>
    </citation>
    <scope>NUCLEOTIDE SEQUENCE</scope>
    <source>
        <strain evidence="6">JCM 3172</strain>
    </source>
</reference>
<feature type="domain" description="HTH tetR-type" evidence="5">
    <location>
        <begin position="15"/>
        <end position="75"/>
    </location>
</feature>
<evidence type="ECO:0000256" key="3">
    <source>
        <dbReference type="ARBA" id="ARBA00023163"/>
    </source>
</evidence>
<dbReference type="PANTHER" id="PTHR30055:SF234">
    <property type="entry name" value="HTH-TYPE TRANSCRIPTIONAL REGULATOR BETI"/>
    <property type="match status" value="1"/>
</dbReference>
<keyword evidence="7" id="KW-1185">Reference proteome</keyword>
<dbReference type="PANTHER" id="PTHR30055">
    <property type="entry name" value="HTH-TYPE TRANSCRIPTIONAL REGULATOR RUTR"/>
    <property type="match status" value="1"/>
</dbReference>
<dbReference type="Proteomes" id="UP000619486">
    <property type="component" value="Unassembled WGS sequence"/>
</dbReference>
<evidence type="ECO:0000256" key="4">
    <source>
        <dbReference type="PROSITE-ProRule" id="PRU00335"/>
    </source>
</evidence>
<keyword evidence="3" id="KW-0804">Transcription</keyword>
<evidence type="ECO:0000313" key="7">
    <source>
        <dbReference type="Proteomes" id="UP000619486"/>
    </source>
</evidence>
<keyword evidence="1" id="KW-0805">Transcription regulation</keyword>
<dbReference type="PROSITE" id="PS50977">
    <property type="entry name" value="HTH_TETR_2"/>
    <property type="match status" value="1"/>
</dbReference>
<evidence type="ECO:0000259" key="5">
    <source>
        <dbReference type="PROSITE" id="PS50977"/>
    </source>
</evidence>
<reference evidence="6" key="1">
    <citation type="journal article" date="2014" name="Int. J. Syst. Evol. Microbiol.">
        <title>Complete genome sequence of Corynebacterium casei LMG S-19264T (=DSM 44701T), isolated from a smear-ripened cheese.</title>
        <authorList>
            <consortium name="US DOE Joint Genome Institute (JGI-PGF)"/>
            <person name="Walter F."/>
            <person name="Albersmeier A."/>
            <person name="Kalinowski J."/>
            <person name="Ruckert C."/>
        </authorList>
    </citation>
    <scope>NUCLEOTIDE SEQUENCE</scope>
    <source>
        <strain evidence="6">JCM 3172</strain>
    </source>
</reference>
<gene>
    <name evidence="6" type="ORF">GCM10014713_66570</name>
</gene>
<dbReference type="AlphaFoldDB" id="A0A918HHE1"/>
<feature type="DNA-binding region" description="H-T-H motif" evidence="4">
    <location>
        <begin position="38"/>
        <end position="57"/>
    </location>
</feature>
<dbReference type="InterPro" id="IPR001647">
    <property type="entry name" value="HTH_TetR"/>
</dbReference>
<evidence type="ECO:0000256" key="1">
    <source>
        <dbReference type="ARBA" id="ARBA00023015"/>
    </source>
</evidence>
<comment type="caution">
    <text evidence="6">The sequence shown here is derived from an EMBL/GenBank/DDBJ whole genome shotgun (WGS) entry which is preliminary data.</text>
</comment>